<feature type="transmembrane region" description="Helical" evidence="18">
    <location>
        <begin position="71"/>
        <end position="92"/>
    </location>
</feature>
<dbReference type="PANTHER" id="PTHR31885">
    <property type="entry name" value="GH04784P"/>
    <property type="match status" value="1"/>
</dbReference>
<protein>
    <recommendedName>
        <fullName evidence="14">Lysoplasmalogenase TMEM86B</fullName>
        <ecNumber evidence="12">3.3.2.2</ecNumber>
    </recommendedName>
    <alternativeName>
        <fullName evidence="15">Transmembrane protein 86B</fullName>
    </alternativeName>
</protein>
<evidence type="ECO:0000256" key="12">
    <source>
        <dbReference type="ARBA" id="ARBA00035673"/>
    </source>
</evidence>
<comment type="catalytic activity">
    <reaction evidence="17">
        <text>a 1-O-(1Z-alkenyl)-sn-glycero-3-phosphocholine + H2O = a 2,3-saturated aldehyde + sn-glycerol 3-phosphocholine</text>
        <dbReference type="Rhea" id="RHEA:22544"/>
        <dbReference type="ChEBI" id="CHEBI:15377"/>
        <dbReference type="ChEBI" id="CHEBI:16870"/>
        <dbReference type="ChEBI" id="CHEBI:73359"/>
        <dbReference type="ChEBI" id="CHEBI:77287"/>
        <dbReference type="EC" id="3.3.2.2"/>
    </reaction>
</comment>
<evidence type="ECO:0000313" key="20">
    <source>
        <dbReference type="RefSeq" id="XP_013209988.1"/>
    </source>
</evidence>
<evidence type="ECO:0000256" key="11">
    <source>
        <dbReference type="ARBA" id="ARBA00023136"/>
    </source>
</evidence>
<comment type="catalytic activity">
    <reaction evidence="16">
        <text>a 1-O-(1Z-alkenyl)-sn-glycero-3-phosphoethanolamine + H2O = a 2,3-saturated aldehyde + sn-glycero-3-phosphoethanolamine</text>
        <dbReference type="Rhea" id="RHEA:16905"/>
        <dbReference type="ChEBI" id="CHEBI:15377"/>
        <dbReference type="ChEBI" id="CHEBI:73359"/>
        <dbReference type="ChEBI" id="CHEBI:77288"/>
        <dbReference type="ChEBI" id="CHEBI:143890"/>
        <dbReference type="EC" id="3.3.2.2"/>
    </reaction>
</comment>
<keyword evidence="5" id="KW-0963">Cytoplasm</keyword>
<feature type="transmembrane region" description="Helical" evidence="18">
    <location>
        <begin position="99"/>
        <end position="118"/>
    </location>
</feature>
<feature type="transmembrane region" description="Helical" evidence="18">
    <location>
        <begin position="197"/>
        <end position="215"/>
    </location>
</feature>
<evidence type="ECO:0000256" key="9">
    <source>
        <dbReference type="ARBA" id="ARBA00022989"/>
    </source>
</evidence>
<dbReference type="InterPro" id="IPR012506">
    <property type="entry name" value="TMEM86B-like"/>
</dbReference>
<evidence type="ECO:0000256" key="4">
    <source>
        <dbReference type="ARBA" id="ARBA00011738"/>
    </source>
</evidence>
<feature type="transmembrane region" description="Helical" evidence="18">
    <location>
        <begin position="20"/>
        <end position="41"/>
    </location>
</feature>
<evidence type="ECO:0000256" key="17">
    <source>
        <dbReference type="ARBA" id="ARBA00049560"/>
    </source>
</evidence>
<keyword evidence="10" id="KW-0443">Lipid metabolism</keyword>
<feature type="transmembrane region" description="Helical" evidence="18">
    <location>
        <begin position="171"/>
        <end position="190"/>
    </location>
</feature>
<keyword evidence="19" id="KW-1185">Reference proteome</keyword>
<accession>A0ABM1AX87</accession>
<evidence type="ECO:0000256" key="1">
    <source>
        <dbReference type="ARBA" id="ARBA00004477"/>
    </source>
</evidence>
<reference evidence="20" key="1">
    <citation type="submission" date="2025-08" db="UniProtKB">
        <authorList>
            <consortium name="RefSeq"/>
        </authorList>
    </citation>
    <scope>IDENTIFICATION</scope>
</reference>
<comment type="subunit">
    <text evidence="4">Homodimer.</text>
</comment>
<evidence type="ECO:0000256" key="2">
    <source>
        <dbReference type="ARBA" id="ARBA00004496"/>
    </source>
</evidence>
<evidence type="ECO:0000256" key="16">
    <source>
        <dbReference type="ARBA" id="ARBA00049458"/>
    </source>
</evidence>
<comment type="subcellular location">
    <subcellularLocation>
        <location evidence="2">Cytoplasm</location>
    </subcellularLocation>
    <subcellularLocation>
        <location evidence="1">Endoplasmic reticulum membrane</location>
        <topology evidence="1">Multi-pass membrane protein</topology>
    </subcellularLocation>
</comment>
<evidence type="ECO:0000256" key="5">
    <source>
        <dbReference type="ARBA" id="ARBA00022490"/>
    </source>
</evidence>
<organism evidence="19 20">
    <name type="scientific">Microtus ochrogaster</name>
    <name type="common">Prairie vole</name>
    <dbReference type="NCBI Taxonomy" id="79684"/>
    <lineage>
        <taxon>Eukaryota</taxon>
        <taxon>Metazoa</taxon>
        <taxon>Chordata</taxon>
        <taxon>Craniata</taxon>
        <taxon>Vertebrata</taxon>
        <taxon>Euteleostomi</taxon>
        <taxon>Mammalia</taxon>
        <taxon>Eutheria</taxon>
        <taxon>Euarchontoglires</taxon>
        <taxon>Glires</taxon>
        <taxon>Rodentia</taxon>
        <taxon>Myomorpha</taxon>
        <taxon>Muroidea</taxon>
        <taxon>Cricetidae</taxon>
        <taxon>Arvicolinae</taxon>
        <taxon>Microtus</taxon>
    </lineage>
</organism>
<evidence type="ECO:0000256" key="8">
    <source>
        <dbReference type="ARBA" id="ARBA00022824"/>
    </source>
</evidence>
<evidence type="ECO:0000256" key="14">
    <source>
        <dbReference type="ARBA" id="ARBA00039876"/>
    </source>
</evidence>
<keyword evidence="6 18" id="KW-0812">Transmembrane</keyword>
<keyword evidence="11 18" id="KW-0472">Membrane</keyword>
<dbReference type="Proteomes" id="UP000694915">
    <property type="component" value="Unplaced"/>
</dbReference>
<proteinExistence type="inferred from homology"/>
<evidence type="ECO:0000256" key="10">
    <source>
        <dbReference type="ARBA" id="ARBA00023098"/>
    </source>
</evidence>
<keyword evidence="9 18" id="KW-1133">Transmembrane helix</keyword>
<dbReference type="PANTHER" id="PTHR31885:SF7">
    <property type="entry name" value="LYSOPLASMALOGENASE"/>
    <property type="match status" value="1"/>
</dbReference>
<name>A0ABM1AX87_MICOH</name>
<dbReference type="Pfam" id="PF07947">
    <property type="entry name" value="YhhN"/>
    <property type="match status" value="1"/>
</dbReference>
<evidence type="ECO:0000256" key="18">
    <source>
        <dbReference type="SAM" id="Phobius"/>
    </source>
</evidence>
<comment type="similarity">
    <text evidence="3">Belongs to the TMEM86 family.</text>
</comment>
<evidence type="ECO:0000256" key="13">
    <source>
        <dbReference type="ARBA" id="ARBA00037660"/>
    </source>
</evidence>
<keyword evidence="7" id="KW-0378">Hydrolase</keyword>
<dbReference type="GeneID" id="101982070"/>
<evidence type="ECO:0000256" key="6">
    <source>
        <dbReference type="ARBA" id="ARBA00022692"/>
    </source>
</evidence>
<comment type="function">
    <text evidence="13">Catalyzes the hydrolysis of the vinyl ether bond of choline or ethanolamine lysoplasmalogens, forming fatty aldehyde and glycerophosphocholine or glycerophosphoethanolamine, respectively and is specific for the sn-2-deacylated (lyso) form of plasmalogen.</text>
</comment>
<feature type="transmembrane region" description="Helical" evidence="18">
    <location>
        <begin position="48"/>
        <end position="65"/>
    </location>
</feature>
<dbReference type="EC" id="3.3.2.2" evidence="12"/>
<evidence type="ECO:0000313" key="19">
    <source>
        <dbReference type="Proteomes" id="UP000694915"/>
    </source>
</evidence>
<feature type="transmembrane region" description="Helical" evidence="18">
    <location>
        <begin position="148"/>
        <end position="165"/>
    </location>
</feature>
<sequence>MDARKEGLLLKTLFSDQVRTYAVGSGLGMWAALRPGIILCVHPQVRRWLVPFILACSFYFLLWIPEDQPSWVSALVKCLPILCLVVFLWAVTPGRSSSWLLQGALVCSAVGDACLIWPEAFLYGMAAFSAAHLFYLRAFGLSPLQPGLLLYIMLASLIYYSFLLPHLEPDMVLPVLAYGLILSSMLWRSLVRGGSAGWGGVLFTISDGVLAWNAFICSLPFARHVIMTTYYAAQLLLILSGPRNPGLKTH</sequence>
<evidence type="ECO:0000256" key="7">
    <source>
        <dbReference type="ARBA" id="ARBA00022801"/>
    </source>
</evidence>
<evidence type="ECO:0000256" key="3">
    <source>
        <dbReference type="ARBA" id="ARBA00007375"/>
    </source>
</evidence>
<dbReference type="RefSeq" id="XP_013209988.1">
    <property type="nucleotide sequence ID" value="XM_013354534.2"/>
</dbReference>
<evidence type="ECO:0000256" key="15">
    <source>
        <dbReference type="ARBA" id="ARBA00042674"/>
    </source>
</evidence>
<gene>
    <name evidence="20" type="primary">Tmem86b</name>
</gene>
<keyword evidence="8" id="KW-0256">Endoplasmic reticulum</keyword>